<proteinExistence type="predicted"/>
<protein>
    <recommendedName>
        <fullName evidence="5">Spore germination protein GerPE</fullName>
    </recommendedName>
</protein>
<dbReference type="EMBL" id="MKQP01000111">
    <property type="protein sequence ID" value="OMD19756.1"/>
    <property type="molecule type" value="Genomic_DNA"/>
</dbReference>
<sequence length="127" mass="14271">MHTSRIQDVYINNLSDSSIFICGSVGRVQSKFLGSKENYLFNIKEINNRTKDTTLIDIPIPVWTNQGNEVDEFVILKDSAESTINIQYIKILSIGSGTTFQIGNSGSVHLESRTIEFKREVAAKDKE</sequence>
<organism evidence="2 3">
    <name type="scientific">Paenibacillus odorifer</name>
    <dbReference type="NCBI Taxonomy" id="189426"/>
    <lineage>
        <taxon>Bacteria</taxon>
        <taxon>Bacillati</taxon>
        <taxon>Bacillota</taxon>
        <taxon>Bacilli</taxon>
        <taxon>Bacillales</taxon>
        <taxon>Paenibacillaceae</taxon>
        <taxon>Paenibacillus</taxon>
    </lineage>
</organism>
<evidence type="ECO:0008006" key="5">
    <source>
        <dbReference type="Google" id="ProtNLM"/>
    </source>
</evidence>
<gene>
    <name evidence="2" type="ORF">BJP51_10470</name>
    <name evidence="1" type="ORF">CD191_16205</name>
</gene>
<dbReference type="AlphaFoldDB" id="A0A1R0WRC5"/>
<dbReference type="Proteomes" id="UP000249163">
    <property type="component" value="Chromosome"/>
</dbReference>
<accession>A0A1R0WRC5</accession>
<dbReference type="InterPro" id="IPR024496">
    <property type="entry name" value="Spore_germ_GerPE"/>
</dbReference>
<evidence type="ECO:0000313" key="1">
    <source>
        <dbReference type="EMBL" id="AWV34030.1"/>
    </source>
</evidence>
<evidence type="ECO:0000313" key="2">
    <source>
        <dbReference type="EMBL" id="OMD19756.1"/>
    </source>
</evidence>
<dbReference type="RefSeq" id="WP_036687572.1">
    <property type="nucleotide sequence ID" value="NZ_CP009428.1"/>
</dbReference>
<reference evidence="1 4" key="2">
    <citation type="submission" date="2017-06" db="EMBL/GenBank/DDBJ databases">
        <title>Complete genome sequence of Paenibacillus odorifer CBA7130.</title>
        <authorList>
            <person name="Nam Y.-D."/>
            <person name="Kang J."/>
            <person name="Chung W.-H."/>
        </authorList>
    </citation>
    <scope>NUCLEOTIDE SEQUENCE [LARGE SCALE GENOMIC DNA]</scope>
    <source>
        <strain evidence="1 4">CBA7130</strain>
    </source>
</reference>
<name>A0A1R0WRC5_9BACL</name>
<evidence type="ECO:0000313" key="3">
    <source>
        <dbReference type="Proteomes" id="UP000187465"/>
    </source>
</evidence>
<evidence type="ECO:0000313" key="4">
    <source>
        <dbReference type="Proteomes" id="UP000249163"/>
    </source>
</evidence>
<dbReference type="GeneID" id="31571773"/>
<dbReference type="KEGG" id="pod:PODO_16425"/>
<dbReference type="Proteomes" id="UP000187465">
    <property type="component" value="Unassembled WGS sequence"/>
</dbReference>
<reference evidence="2 3" key="1">
    <citation type="submission" date="2016-10" db="EMBL/GenBank/DDBJ databases">
        <title>Paenibacillus species isolates.</title>
        <authorList>
            <person name="Beno S.M."/>
        </authorList>
    </citation>
    <scope>NUCLEOTIDE SEQUENCE [LARGE SCALE GENOMIC DNA]</scope>
    <source>
        <strain evidence="2 3">FSL H7-0604</strain>
    </source>
</reference>
<dbReference type="EMBL" id="CP021965">
    <property type="protein sequence ID" value="AWV34030.1"/>
    <property type="molecule type" value="Genomic_DNA"/>
</dbReference>
<dbReference type="Pfam" id="PF10970">
    <property type="entry name" value="GerPE"/>
    <property type="match status" value="1"/>
</dbReference>